<dbReference type="EMBL" id="AGNL01018719">
    <property type="protein sequence ID" value="EJK62647.1"/>
    <property type="molecule type" value="Genomic_DNA"/>
</dbReference>
<dbReference type="AlphaFoldDB" id="K0SWQ3"/>
<evidence type="ECO:0000313" key="2">
    <source>
        <dbReference type="EMBL" id="EJK62647.1"/>
    </source>
</evidence>
<accession>K0SWQ3</accession>
<feature type="region of interest" description="Disordered" evidence="1">
    <location>
        <begin position="37"/>
        <end position="152"/>
    </location>
</feature>
<protein>
    <submittedName>
        <fullName evidence="2">Uncharacterized protein</fullName>
    </submittedName>
</protein>
<dbReference type="Proteomes" id="UP000266841">
    <property type="component" value="Unassembled WGS sequence"/>
</dbReference>
<proteinExistence type="predicted"/>
<feature type="non-terminal residue" evidence="2">
    <location>
        <position position="152"/>
    </location>
</feature>
<evidence type="ECO:0000256" key="1">
    <source>
        <dbReference type="SAM" id="MobiDB-lite"/>
    </source>
</evidence>
<organism evidence="2 3">
    <name type="scientific">Thalassiosira oceanica</name>
    <name type="common">Marine diatom</name>
    <dbReference type="NCBI Taxonomy" id="159749"/>
    <lineage>
        <taxon>Eukaryota</taxon>
        <taxon>Sar</taxon>
        <taxon>Stramenopiles</taxon>
        <taxon>Ochrophyta</taxon>
        <taxon>Bacillariophyta</taxon>
        <taxon>Coscinodiscophyceae</taxon>
        <taxon>Thalassiosirophycidae</taxon>
        <taxon>Thalassiosirales</taxon>
        <taxon>Thalassiosiraceae</taxon>
        <taxon>Thalassiosira</taxon>
    </lineage>
</organism>
<name>K0SWQ3_THAOC</name>
<reference evidence="2 3" key="1">
    <citation type="journal article" date="2012" name="Genome Biol.">
        <title>Genome and low-iron response of an oceanic diatom adapted to chronic iron limitation.</title>
        <authorList>
            <person name="Lommer M."/>
            <person name="Specht M."/>
            <person name="Roy A.S."/>
            <person name="Kraemer L."/>
            <person name="Andreson R."/>
            <person name="Gutowska M.A."/>
            <person name="Wolf J."/>
            <person name="Bergner S.V."/>
            <person name="Schilhabel M.B."/>
            <person name="Klostermeier U.C."/>
            <person name="Beiko R.G."/>
            <person name="Rosenstiel P."/>
            <person name="Hippler M."/>
            <person name="Laroche J."/>
        </authorList>
    </citation>
    <scope>NUCLEOTIDE SEQUENCE [LARGE SCALE GENOMIC DNA]</scope>
    <source>
        <strain evidence="2 3">CCMP1005</strain>
    </source>
</reference>
<feature type="compositionally biased region" description="Basic residues" evidence="1">
    <location>
        <begin position="129"/>
        <end position="152"/>
    </location>
</feature>
<gene>
    <name evidence="2" type="ORF">THAOC_16730</name>
</gene>
<keyword evidence="3" id="KW-1185">Reference proteome</keyword>
<comment type="caution">
    <text evidence="2">The sequence shown here is derived from an EMBL/GenBank/DDBJ whole genome shotgun (WGS) entry which is preliminary data.</text>
</comment>
<sequence length="152" mass="16853">MHLSEPDRNMVLDLRSKEGLSGLAHLNLPTFQEKSAATAVQRKITESQSSQGKRLSPDHHPGSQPRKTKIALPDPKQKAEEMAGKTQRRKIFPHMGDEKSSSSSGAAPSGNDKAKTTDGDPSYDNAKSSKPRRRSSKAKGKGRKQERRRRRQ</sequence>
<feature type="compositionally biased region" description="Low complexity" evidence="1">
    <location>
        <begin position="101"/>
        <end position="110"/>
    </location>
</feature>
<evidence type="ECO:0000313" key="3">
    <source>
        <dbReference type="Proteomes" id="UP000266841"/>
    </source>
</evidence>